<accession>A0AAU9KL70</accession>
<evidence type="ECO:0000256" key="1">
    <source>
        <dbReference type="SAM" id="MobiDB-lite"/>
    </source>
</evidence>
<feature type="compositionally biased region" description="Low complexity" evidence="1">
    <location>
        <begin position="189"/>
        <end position="205"/>
    </location>
</feature>
<evidence type="ECO:0000313" key="2">
    <source>
        <dbReference type="EMBL" id="CAH0473129.1"/>
    </source>
</evidence>
<gene>
    <name evidence="2" type="ORF">PBS003_LOCUS38</name>
</gene>
<name>A0AAU9KL70_9STRA</name>
<feature type="region of interest" description="Disordered" evidence="1">
    <location>
        <begin position="145"/>
        <end position="205"/>
    </location>
</feature>
<feature type="compositionally biased region" description="Polar residues" evidence="1">
    <location>
        <begin position="176"/>
        <end position="188"/>
    </location>
</feature>
<organism evidence="2 3">
    <name type="scientific">Peronospora belbahrii</name>
    <dbReference type="NCBI Taxonomy" id="622444"/>
    <lineage>
        <taxon>Eukaryota</taxon>
        <taxon>Sar</taxon>
        <taxon>Stramenopiles</taxon>
        <taxon>Oomycota</taxon>
        <taxon>Peronosporomycetes</taxon>
        <taxon>Peronosporales</taxon>
        <taxon>Peronosporaceae</taxon>
        <taxon>Peronospora</taxon>
    </lineage>
</organism>
<comment type="caution">
    <text evidence="2">The sequence shown here is derived from an EMBL/GenBank/DDBJ whole genome shotgun (WGS) entry which is preliminary data.</text>
</comment>
<sequence length="558" mass="61600">MTLFWASLQRFNDVHSSDVDRRFAALAPLPTPVEPELCTRIWIPASRLTAEHNIHEILESLAADSQPSRLPANVTDLAVYDWFVARGARPVLITPTQVFGELNLRSRTVYFHSVACPSSLFEPNSDPLREIHFLEGKSHVFSTSASTVQPRSAAFPPAPVRPSSPRSDATMGSDDGATTSDELPSTANSVPSVSLPTSSPSPAMSVVRAVPPPAVPSGSTKHRLLILGSVATDEPMWKLVQHSQYGIIRRDGPKYLEPPRAVPCRLYEGSDDPHSLLYSIPVMPTMYDVLYDDGYDTILPPDVDINPSERDKFTDLTKQVSGFSEDSDLVPAPKAIRSLMNTRKLPLRVEQVSVRELEHFIDEYLASEFSSLTSHDDAFAAVQVQPAYFRRLFKLPVEHQTRLFKRHAAYRSVSAEPLQPGEVWTAATRLSQGFTVDPMDVAGTFDSLFHTDERNLAALSSVTCDFFLMIFAPAIYVDPVKVATLLPGHAIHKRIRHSPFPLWSDIILLYLARTDVGGLFLSNPRTPSHVVDAIRYLANAALSQSAATGCSSLVRPRI</sequence>
<dbReference type="EMBL" id="CAKKTJ010000001">
    <property type="protein sequence ID" value="CAH0473129.1"/>
    <property type="molecule type" value="Genomic_DNA"/>
</dbReference>
<evidence type="ECO:0000313" key="3">
    <source>
        <dbReference type="Proteomes" id="UP001160483"/>
    </source>
</evidence>
<reference evidence="2" key="1">
    <citation type="submission" date="2021-11" db="EMBL/GenBank/DDBJ databases">
        <authorList>
            <person name="Islam A."/>
            <person name="Islam S."/>
            <person name="Flora M.S."/>
            <person name="Rahman M."/>
            <person name="Ziaur R.M."/>
            <person name="Epstein J.H."/>
            <person name="Hassan M."/>
            <person name="Klassen M."/>
            <person name="Woodard K."/>
            <person name="Webb A."/>
            <person name="Webby R.J."/>
            <person name="El Zowalaty M.E."/>
        </authorList>
    </citation>
    <scope>NUCLEOTIDE SEQUENCE</scope>
    <source>
        <strain evidence="2">Pbs3</strain>
    </source>
</reference>
<proteinExistence type="predicted"/>
<dbReference type="Proteomes" id="UP001160483">
    <property type="component" value="Unassembled WGS sequence"/>
</dbReference>
<dbReference type="AlphaFoldDB" id="A0AAU9KL70"/>
<protein>
    <submittedName>
        <fullName evidence="2">Uncharacterized protein</fullName>
    </submittedName>
</protein>